<dbReference type="InterPro" id="IPR050834">
    <property type="entry name" value="Glycosyltransf_2"/>
</dbReference>
<dbReference type="Pfam" id="PF00535">
    <property type="entry name" value="Glycos_transf_2"/>
    <property type="match status" value="1"/>
</dbReference>
<sequence>MWEIVPQQATDPAGIRRFHPIRPSGWWRTAGQDGTRRRHRRRSDVGEVRQTVGDGAVLPSVSVVVATNRGGPFFAEALASVLAQSYPAAELVVVDDGSPDPDALLRIVEDVAQGVASPRPRVVRRAPAGVSAARNAGVAQTSGDLVVFLDDDDRWHPDRLRRHAEVMAARPDVVVSYCGMRTIDADGAELVAADQRAADDRRAVIRGPGVMLPNMVIRRDAFDAVGGFDPEYRQGEDMDLVLRAAARGPFAFVDDVLVDYRHHATNTTRSHRDLATSLRTILRRHRAAALAAGRRDLVVAYDDRLAANERFAWWSAGRAARDAVRERRPAAALGEVVWAVRFAPGAPARRAWAGLRRAPRA</sequence>
<dbReference type="PANTHER" id="PTHR43685:SF2">
    <property type="entry name" value="GLYCOSYLTRANSFERASE 2-LIKE DOMAIN-CONTAINING PROTEIN"/>
    <property type="match status" value="1"/>
</dbReference>
<dbReference type="EMBL" id="CP021383">
    <property type="protein sequence ID" value="ARU50643.1"/>
    <property type="molecule type" value="Genomic_DNA"/>
</dbReference>
<proteinExistence type="predicted"/>
<accession>A0A1Y0HU19</accession>
<name>A0A1Y0HU19_CELCE</name>
<dbReference type="KEGG" id="cceu:CBR64_03160"/>
<evidence type="ECO:0000313" key="2">
    <source>
        <dbReference type="EMBL" id="ARU50643.1"/>
    </source>
</evidence>
<dbReference type="InterPro" id="IPR001173">
    <property type="entry name" value="Glyco_trans_2-like"/>
</dbReference>
<dbReference type="Proteomes" id="UP000196228">
    <property type="component" value="Chromosome"/>
</dbReference>
<evidence type="ECO:0000259" key="1">
    <source>
        <dbReference type="Pfam" id="PF00535"/>
    </source>
</evidence>
<dbReference type="InterPro" id="IPR029044">
    <property type="entry name" value="Nucleotide-diphossugar_trans"/>
</dbReference>
<dbReference type="SUPFAM" id="SSF53448">
    <property type="entry name" value="Nucleotide-diphospho-sugar transferases"/>
    <property type="match status" value="1"/>
</dbReference>
<dbReference type="Gene3D" id="3.90.550.10">
    <property type="entry name" value="Spore Coat Polysaccharide Biosynthesis Protein SpsA, Chain A"/>
    <property type="match status" value="1"/>
</dbReference>
<evidence type="ECO:0000313" key="3">
    <source>
        <dbReference type="Proteomes" id="UP000196228"/>
    </source>
</evidence>
<dbReference type="PANTHER" id="PTHR43685">
    <property type="entry name" value="GLYCOSYLTRANSFERASE"/>
    <property type="match status" value="1"/>
</dbReference>
<protein>
    <recommendedName>
        <fullName evidence="1">Glycosyltransferase 2-like domain-containing protein</fullName>
    </recommendedName>
</protein>
<dbReference type="GO" id="GO:0044010">
    <property type="term" value="P:single-species biofilm formation"/>
    <property type="evidence" value="ECO:0007669"/>
    <property type="project" value="TreeGrafter"/>
</dbReference>
<gene>
    <name evidence="2" type="ORF">CBR64_03160</name>
</gene>
<dbReference type="AlphaFoldDB" id="A0A1Y0HU19"/>
<feature type="domain" description="Glycosyltransferase 2-like" evidence="1">
    <location>
        <begin position="63"/>
        <end position="223"/>
    </location>
</feature>
<organism evidence="2 3">
    <name type="scientific">Cellulosimicrobium cellulans</name>
    <name type="common">Arthrobacter luteus</name>
    <dbReference type="NCBI Taxonomy" id="1710"/>
    <lineage>
        <taxon>Bacteria</taxon>
        <taxon>Bacillati</taxon>
        <taxon>Actinomycetota</taxon>
        <taxon>Actinomycetes</taxon>
        <taxon>Micrococcales</taxon>
        <taxon>Promicromonosporaceae</taxon>
        <taxon>Cellulosimicrobium</taxon>
    </lineage>
</organism>
<reference evidence="2 3" key="1">
    <citation type="submission" date="2017-05" db="EMBL/GenBank/DDBJ databases">
        <authorList>
            <person name="Song R."/>
            <person name="Chenine A.L."/>
            <person name="Ruprecht R.M."/>
        </authorList>
    </citation>
    <scope>NUCLEOTIDE SEQUENCE [LARGE SCALE GENOMIC DNA]</scope>
    <source>
        <strain evidence="2 3">PSBB019</strain>
    </source>
</reference>